<dbReference type="EMBL" id="LR134117">
    <property type="protein sequence ID" value="VDZ57260.1"/>
    <property type="molecule type" value="Genomic_DNA"/>
</dbReference>
<dbReference type="GO" id="GO:0006559">
    <property type="term" value="P:L-phenylalanine catabolic process"/>
    <property type="evidence" value="ECO:0007669"/>
    <property type="project" value="TreeGrafter"/>
</dbReference>
<dbReference type="Gene3D" id="1.20.1050.10">
    <property type="match status" value="1"/>
</dbReference>
<dbReference type="GO" id="GO:0006749">
    <property type="term" value="P:glutathione metabolic process"/>
    <property type="evidence" value="ECO:0007669"/>
    <property type="project" value="TreeGrafter"/>
</dbReference>
<dbReference type="AlphaFoldDB" id="A0A3S4DZ25"/>
<dbReference type="CDD" id="cd03195">
    <property type="entry name" value="GST_C_4"/>
    <property type="match status" value="1"/>
</dbReference>
<dbReference type="PROSITE" id="PS50404">
    <property type="entry name" value="GST_NTER"/>
    <property type="match status" value="1"/>
</dbReference>
<name>A0A3S4DZ25_SEROD</name>
<dbReference type="CDD" id="cd00570">
    <property type="entry name" value="GST_N_family"/>
    <property type="match status" value="1"/>
</dbReference>
<evidence type="ECO:0000313" key="1">
    <source>
        <dbReference type="EMBL" id="VDZ57260.1"/>
    </source>
</evidence>
<sequence>MNQPTTILYTDANFFSPYAMSAFITLSEKNIPFKTVPVDLSRGEHLGAAFADISLTHRVPTLIHNGFALTESSAIDEYLEELFPQPPVYPRDLQLRAKAREVQAWLRSDLLPIRAERPTEAVFNGGKFAALSTEAQAAAQKLFTAANRLLVHGQEHLFGEWCIADSDLALMLNRLVMHGDAVPEHLQRYAQQQWQRPSLQAWLALSR</sequence>
<dbReference type="RefSeq" id="WP_004958258.1">
    <property type="nucleotide sequence ID" value="NZ_JAEKCK010000023.1"/>
</dbReference>
<dbReference type="Pfam" id="PF13417">
    <property type="entry name" value="GST_N_3"/>
    <property type="match status" value="1"/>
</dbReference>
<dbReference type="InterPro" id="IPR040079">
    <property type="entry name" value="Glutathione_S-Trfase"/>
</dbReference>
<proteinExistence type="predicted"/>
<dbReference type="KEGG" id="sof:NCTC11214_02372"/>
<dbReference type="Pfam" id="PF14834">
    <property type="entry name" value="GST_C_4"/>
    <property type="match status" value="1"/>
</dbReference>
<evidence type="ECO:0000313" key="2">
    <source>
        <dbReference type="Proteomes" id="UP000281391"/>
    </source>
</evidence>
<dbReference type="SFLD" id="SFLDG00358">
    <property type="entry name" value="Main_(cytGST)"/>
    <property type="match status" value="1"/>
</dbReference>
<protein>
    <submittedName>
        <fullName evidence="1">Uncharacterized GST-like protein yfcF</fullName>
    </submittedName>
</protein>
<dbReference type="SFLD" id="SFLDS00019">
    <property type="entry name" value="Glutathione_Transferase_(cytos"/>
    <property type="match status" value="1"/>
</dbReference>
<dbReference type="InterPro" id="IPR034338">
    <property type="entry name" value="GST_4_C"/>
</dbReference>
<dbReference type="InterPro" id="IPR036249">
    <property type="entry name" value="Thioredoxin-like_sf"/>
</dbReference>
<dbReference type="PANTHER" id="PTHR42673:SF21">
    <property type="entry name" value="GLUTATHIONE S-TRANSFERASE YFCF"/>
    <property type="match status" value="1"/>
</dbReference>
<dbReference type="GO" id="GO:0004364">
    <property type="term" value="F:glutathione transferase activity"/>
    <property type="evidence" value="ECO:0007669"/>
    <property type="project" value="TreeGrafter"/>
</dbReference>
<gene>
    <name evidence="1" type="primary">yfcF</name>
    <name evidence="1" type="ORF">NCTC11214_02372</name>
</gene>
<accession>A0A3S4DZ25</accession>
<dbReference type="PANTHER" id="PTHR42673">
    <property type="entry name" value="MALEYLACETOACETATE ISOMERASE"/>
    <property type="match status" value="1"/>
</dbReference>
<dbReference type="InterPro" id="IPR036282">
    <property type="entry name" value="Glutathione-S-Trfase_C_sf"/>
</dbReference>
<dbReference type="InterPro" id="IPR004045">
    <property type="entry name" value="Glutathione_S-Trfase_N"/>
</dbReference>
<reference evidence="1 2" key="1">
    <citation type="submission" date="2018-12" db="EMBL/GenBank/DDBJ databases">
        <authorList>
            <consortium name="Pathogen Informatics"/>
        </authorList>
    </citation>
    <scope>NUCLEOTIDE SEQUENCE [LARGE SCALE GENOMIC DNA]</scope>
    <source>
        <strain evidence="1 2">NCTC11214</strain>
    </source>
</reference>
<organism evidence="1 2">
    <name type="scientific">Serratia odorifera</name>
    <dbReference type="NCBI Taxonomy" id="618"/>
    <lineage>
        <taxon>Bacteria</taxon>
        <taxon>Pseudomonadati</taxon>
        <taxon>Pseudomonadota</taxon>
        <taxon>Gammaproteobacteria</taxon>
        <taxon>Enterobacterales</taxon>
        <taxon>Yersiniaceae</taxon>
        <taxon>Serratia</taxon>
    </lineage>
</organism>
<dbReference type="SUPFAM" id="SSF52833">
    <property type="entry name" value="Thioredoxin-like"/>
    <property type="match status" value="1"/>
</dbReference>
<dbReference type="GO" id="GO:0016034">
    <property type="term" value="F:maleylacetoacetate isomerase activity"/>
    <property type="evidence" value="ECO:0007669"/>
    <property type="project" value="TreeGrafter"/>
</dbReference>
<dbReference type="Gene3D" id="3.40.30.10">
    <property type="entry name" value="Glutaredoxin"/>
    <property type="match status" value="1"/>
</dbReference>
<dbReference type="Proteomes" id="UP000281391">
    <property type="component" value="Chromosome"/>
</dbReference>
<dbReference type="NCBIfam" id="NF011693">
    <property type="entry name" value="PRK15113.1"/>
    <property type="match status" value="1"/>
</dbReference>
<dbReference type="SUPFAM" id="SSF47616">
    <property type="entry name" value="GST C-terminal domain-like"/>
    <property type="match status" value="1"/>
</dbReference>